<evidence type="ECO:0000256" key="7">
    <source>
        <dbReference type="ARBA" id="ARBA00023295"/>
    </source>
</evidence>
<evidence type="ECO:0000256" key="10">
    <source>
        <dbReference type="PIRSR" id="PIRSR617736-2"/>
    </source>
</evidence>
<dbReference type="OrthoDB" id="9765195at2"/>
<dbReference type="InterPro" id="IPR018120">
    <property type="entry name" value="Glyco_hydro_1_AS"/>
</dbReference>
<feature type="binding site" evidence="10">
    <location>
        <position position="172"/>
    </location>
    <ligand>
        <name>substrate</name>
    </ligand>
</feature>
<dbReference type="PANTHER" id="PTHR10353:SF36">
    <property type="entry name" value="LP05116P"/>
    <property type="match status" value="1"/>
</dbReference>
<dbReference type="PROSITE" id="PS00572">
    <property type="entry name" value="GLYCOSYL_HYDROL_F1_1"/>
    <property type="match status" value="1"/>
</dbReference>
<feature type="binding site" evidence="10">
    <location>
        <position position="128"/>
    </location>
    <ligand>
        <name>substrate</name>
    </ligand>
</feature>
<evidence type="ECO:0000256" key="2">
    <source>
        <dbReference type="ARBA" id="ARBA00010838"/>
    </source>
</evidence>
<dbReference type="PANTHER" id="PTHR10353">
    <property type="entry name" value="GLYCOSYL HYDROLASE"/>
    <property type="match status" value="1"/>
</dbReference>
<feature type="binding site" evidence="10">
    <location>
        <begin position="409"/>
        <end position="410"/>
    </location>
    <ligand>
        <name>substrate</name>
    </ligand>
</feature>
<dbReference type="Proteomes" id="UP000245728">
    <property type="component" value="Chromosome"/>
</dbReference>
<dbReference type="KEGG" id="salh:HMF8227_00892"/>
<evidence type="ECO:0000256" key="9">
    <source>
        <dbReference type="PIRSR" id="PIRSR617736-1"/>
    </source>
</evidence>
<proteinExistence type="inferred from homology"/>
<evidence type="ECO:0000313" key="14">
    <source>
        <dbReference type="Proteomes" id="UP000245728"/>
    </source>
</evidence>
<dbReference type="PRINTS" id="PR00131">
    <property type="entry name" value="GLHYDRLASE1"/>
</dbReference>
<feature type="binding site" evidence="10">
    <location>
        <position position="30"/>
    </location>
    <ligand>
        <name>substrate</name>
    </ligand>
</feature>
<feature type="binding site" evidence="10">
    <location>
        <position position="301"/>
    </location>
    <ligand>
        <name>substrate</name>
    </ligand>
</feature>
<dbReference type="AlphaFoldDB" id="A0A2S2E300"/>
<feature type="active site" description="Nucleophile" evidence="9 11">
    <location>
        <position position="356"/>
    </location>
</feature>
<evidence type="ECO:0000256" key="6">
    <source>
        <dbReference type="ARBA" id="ARBA00023277"/>
    </source>
</evidence>
<protein>
    <recommendedName>
        <fullName evidence="3 12">Beta-glucosidase</fullName>
        <ecNumber evidence="3 12">3.2.1.21</ecNumber>
    </recommendedName>
</protein>
<dbReference type="InterPro" id="IPR001360">
    <property type="entry name" value="Glyco_hydro_1"/>
</dbReference>
<dbReference type="GO" id="GO:0008422">
    <property type="term" value="F:beta-glucosidase activity"/>
    <property type="evidence" value="ECO:0007669"/>
    <property type="project" value="UniProtKB-EC"/>
</dbReference>
<evidence type="ECO:0000256" key="5">
    <source>
        <dbReference type="ARBA" id="ARBA00023001"/>
    </source>
</evidence>
<sequence length="449" mass="50320">MTAKHGLTLPSDSSLMQQDFVFGVATSSFQIEGARDGRLPCIWDTFCQKPGTIKDASNGDIACQHVELWLQDVELIKQLNVDAYRLSISWPRVIHESGEINEEGLNFYHKVIDALNEAGIQVFVTLYHWDLPQHLEDQGGWCNRATAYAFRDYADRVSAALGEKVHAYSTLNEPFCSAYLGYELGIHAPGIQNQAAAKAAAHHLMLAHGLAMPVLRKNCPGSQHGIVVNISPIEPYTNTQEDIAAAETAHQYLNAWYIDPILKGQYPDVLEKLSPEARPPVEPGDMDIIAQPIDYLGVNYYTRERAQACSGELFRLAEDKPLPLTDMGWEVYPQGLYNTLTRLNKEYLLPPLYITENGAAMKDELDNGRVRDTNRIDYFQTHLNAVDKACRSGVNIAGYFAWSLMDNFEWAEGYLKRFGIVYVDYTTQERILKDSAKAYSALIASRTAG</sequence>
<accession>A0A2S2E300</accession>
<feature type="binding site" evidence="10">
    <location>
        <position position="402"/>
    </location>
    <ligand>
        <name>substrate</name>
    </ligand>
</feature>
<keyword evidence="5" id="KW-0136">Cellulose degradation</keyword>
<evidence type="ECO:0000256" key="8">
    <source>
        <dbReference type="ARBA" id="ARBA00023326"/>
    </source>
</evidence>
<keyword evidence="4 12" id="KW-0378">Hydrolase</keyword>
<evidence type="ECO:0000256" key="12">
    <source>
        <dbReference type="RuleBase" id="RU361175"/>
    </source>
</evidence>
<dbReference type="SUPFAM" id="SSF51445">
    <property type="entry name" value="(Trans)glycosidases"/>
    <property type="match status" value="1"/>
</dbReference>
<dbReference type="EMBL" id="CP029347">
    <property type="protein sequence ID" value="AWL11387.1"/>
    <property type="molecule type" value="Genomic_DNA"/>
</dbReference>
<evidence type="ECO:0000256" key="4">
    <source>
        <dbReference type="ARBA" id="ARBA00022801"/>
    </source>
</evidence>
<keyword evidence="6" id="KW-0119">Carbohydrate metabolism</keyword>
<dbReference type="PROSITE" id="PS00653">
    <property type="entry name" value="GLYCOSYL_HYDROL_F1_2"/>
    <property type="match status" value="1"/>
</dbReference>
<dbReference type="FunFam" id="3.20.20.80:FF:000004">
    <property type="entry name" value="Beta-glucosidase 6-phospho-beta-glucosidase"/>
    <property type="match status" value="1"/>
</dbReference>
<evidence type="ECO:0000256" key="1">
    <source>
        <dbReference type="ARBA" id="ARBA00000448"/>
    </source>
</evidence>
<dbReference type="InterPro" id="IPR017853">
    <property type="entry name" value="GH"/>
</dbReference>
<dbReference type="NCBIfam" id="TIGR03356">
    <property type="entry name" value="BGL"/>
    <property type="match status" value="1"/>
</dbReference>
<evidence type="ECO:0000256" key="3">
    <source>
        <dbReference type="ARBA" id="ARBA00012744"/>
    </source>
</evidence>
<dbReference type="Gene3D" id="3.20.20.80">
    <property type="entry name" value="Glycosidases"/>
    <property type="match status" value="1"/>
</dbReference>
<organism evidence="13 14">
    <name type="scientific">Saliniradius amylolyticus</name>
    <dbReference type="NCBI Taxonomy" id="2183582"/>
    <lineage>
        <taxon>Bacteria</taxon>
        <taxon>Pseudomonadati</taxon>
        <taxon>Pseudomonadota</taxon>
        <taxon>Gammaproteobacteria</taxon>
        <taxon>Alteromonadales</taxon>
        <taxon>Alteromonadaceae</taxon>
        <taxon>Saliniradius</taxon>
    </lineage>
</organism>
<dbReference type="GO" id="GO:0030245">
    <property type="term" value="P:cellulose catabolic process"/>
    <property type="evidence" value="ECO:0007669"/>
    <property type="project" value="UniProtKB-KW"/>
</dbReference>
<keyword evidence="14" id="KW-1185">Reference proteome</keyword>
<dbReference type="InterPro" id="IPR017736">
    <property type="entry name" value="Glyco_hydro_1_beta-glucosidase"/>
</dbReference>
<comment type="catalytic activity">
    <reaction evidence="1 12">
        <text>Hydrolysis of terminal, non-reducing beta-D-glucosyl residues with release of beta-D-glucose.</text>
        <dbReference type="EC" id="3.2.1.21"/>
    </reaction>
</comment>
<dbReference type="Pfam" id="PF00232">
    <property type="entry name" value="Glyco_hydro_1"/>
    <property type="match status" value="1"/>
</dbReference>
<evidence type="ECO:0000313" key="13">
    <source>
        <dbReference type="EMBL" id="AWL11387.1"/>
    </source>
</evidence>
<comment type="similarity">
    <text evidence="2 12">Belongs to the glycosyl hydrolase 1 family.</text>
</comment>
<keyword evidence="7 12" id="KW-0326">Glycosidase</keyword>
<keyword evidence="8" id="KW-0624">Polysaccharide degradation</keyword>
<reference evidence="13 14" key="1">
    <citation type="submission" date="2018-05" db="EMBL/GenBank/DDBJ databases">
        <title>Salinimonas sp. HMF8227 Genome sequencing and assembly.</title>
        <authorList>
            <person name="Kang H."/>
            <person name="Kang J."/>
            <person name="Cha I."/>
            <person name="Kim H."/>
            <person name="Joh K."/>
        </authorList>
    </citation>
    <scope>NUCLEOTIDE SEQUENCE [LARGE SCALE GENOMIC DNA]</scope>
    <source>
        <strain evidence="13 14">HMF8227</strain>
    </source>
</reference>
<feature type="active site" description="Proton donor" evidence="9">
    <location>
        <position position="173"/>
    </location>
</feature>
<dbReference type="RefSeq" id="WP_109339040.1">
    <property type="nucleotide sequence ID" value="NZ_CP029347.1"/>
</dbReference>
<evidence type="ECO:0000256" key="11">
    <source>
        <dbReference type="PROSITE-ProRule" id="PRU10055"/>
    </source>
</evidence>
<dbReference type="EC" id="3.2.1.21" evidence="3 12"/>
<dbReference type="InterPro" id="IPR033132">
    <property type="entry name" value="GH_1_N_CS"/>
</dbReference>
<gene>
    <name evidence="13" type="primary">bglB</name>
    <name evidence="13" type="ORF">HMF8227_00892</name>
</gene>
<name>A0A2S2E300_9ALTE</name>